<reference evidence="1 2" key="1">
    <citation type="journal article" date="2014" name="PLoS ONE">
        <title>De novo Genome Assembly of the Fungal Plant Pathogen Pyrenophora semeniperda.</title>
        <authorList>
            <person name="Soliai M.M."/>
            <person name="Meyer S.E."/>
            <person name="Udall J.A."/>
            <person name="Elzinga D.E."/>
            <person name="Hermansen R.A."/>
            <person name="Bodily P.M."/>
            <person name="Hart A.A."/>
            <person name="Coleman C.E."/>
        </authorList>
    </citation>
    <scope>NUCLEOTIDE SEQUENCE [LARGE SCALE GENOMIC DNA]</scope>
    <source>
        <strain evidence="1 2">CCB06</strain>
        <tissue evidence="1">Mycelium</tissue>
    </source>
</reference>
<protein>
    <submittedName>
        <fullName evidence="1">Uncharacterized protein</fullName>
    </submittedName>
</protein>
<evidence type="ECO:0000313" key="1">
    <source>
        <dbReference type="EMBL" id="RMZ69361.1"/>
    </source>
</evidence>
<proteinExistence type="predicted"/>
<keyword evidence="2" id="KW-1185">Reference proteome</keyword>
<gene>
    <name evidence="1" type="ORF">GMOD_00006144</name>
</gene>
<evidence type="ECO:0000313" key="2">
    <source>
        <dbReference type="Proteomes" id="UP000265663"/>
    </source>
</evidence>
<organism evidence="1 2">
    <name type="scientific">Pyrenophora seminiperda CCB06</name>
    <dbReference type="NCBI Taxonomy" id="1302712"/>
    <lineage>
        <taxon>Eukaryota</taxon>
        <taxon>Fungi</taxon>
        <taxon>Dikarya</taxon>
        <taxon>Ascomycota</taxon>
        <taxon>Pezizomycotina</taxon>
        <taxon>Dothideomycetes</taxon>
        <taxon>Pleosporomycetidae</taxon>
        <taxon>Pleosporales</taxon>
        <taxon>Pleosporineae</taxon>
        <taxon>Pleosporaceae</taxon>
        <taxon>Pyrenophora</taxon>
    </lineage>
</organism>
<sequence>MKKLPNTELPNAMVAEDTSTDFVVAEDQVVAFAFAAFGLSQTCNRYRYLWGARSRSVGMDKDLRHCRLYCKNSQRRKPTINNYSRIYGYTQHDKVTIAEVTTNPFLMSSAVLMPDGEGVAKNQIGQDEILDAHESAVIGSNRLYCDKTRDESLPSYGSEKRDYILSILAP</sequence>
<dbReference type="Proteomes" id="UP000265663">
    <property type="component" value="Unassembled WGS sequence"/>
</dbReference>
<name>A0A3M7M4D1_9PLEO</name>
<dbReference type="AlphaFoldDB" id="A0A3M7M4D1"/>
<dbReference type="EMBL" id="KE747818">
    <property type="protein sequence ID" value="RMZ69361.1"/>
    <property type="molecule type" value="Genomic_DNA"/>
</dbReference>
<accession>A0A3M7M4D1</accession>